<keyword evidence="1" id="KW-0472">Membrane</keyword>
<comment type="caution">
    <text evidence="2">The sequence shown here is derived from an EMBL/GenBank/DDBJ whole genome shotgun (WGS) entry which is preliminary data.</text>
</comment>
<accession>A0ABR1EVX2</accession>
<organism evidence="2 3">
    <name type="scientific">Necator americanus</name>
    <name type="common">Human hookworm</name>
    <dbReference type="NCBI Taxonomy" id="51031"/>
    <lineage>
        <taxon>Eukaryota</taxon>
        <taxon>Metazoa</taxon>
        <taxon>Ecdysozoa</taxon>
        <taxon>Nematoda</taxon>
        <taxon>Chromadorea</taxon>
        <taxon>Rhabditida</taxon>
        <taxon>Rhabditina</taxon>
        <taxon>Rhabditomorpha</taxon>
        <taxon>Strongyloidea</taxon>
        <taxon>Ancylostomatidae</taxon>
        <taxon>Bunostominae</taxon>
        <taxon>Necator</taxon>
    </lineage>
</organism>
<evidence type="ECO:0000313" key="2">
    <source>
        <dbReference type="EMBL" id="KAK6766713.1"/>
    </source>
</evidence>
<dbReference type="Proteomes" id="UP001303046">
    <property type="component" value="Unassembled WGS sequence"/>
</dbReference>
<dbReference type="EMBL" id="JAVFWL010000006">
    <property type="protein sequence ID" value="KAK6766713.1"/>
    <property type="molecule type" value="Genomic_DNA"/>
</dbReference>
<feature type="transmembrane region" description="Helical" evidence="1">
    <location>
        <begin position="41"/>
        <end position="63"/>
    </location>
</feature>
<evidence type="ECO:0000256" key="1">
    <source>
        <dbReference type="SAM" id="Phobius"/>
    </source>
</evidence>
<keyword evidence="3" id="KW-1185">Reference proteome</keyword>
<proteinExistence type="predicted"/>
<evidence type="ECO:0000313" key="3">
    <source>
        <dbReference type="Proteomes" id="UP001303046"/>
    </source>
</evidence>
<sequence>MDTIHTTTIRQRMAISDDEDHDEFNLTKKNSAMLFSNELTALYTLLAILLIASLAYIIVKAVIHSRKNGFLSSGTKSEMTPIKGKSIVNAA</sequence>
<protein>
    <submittedName>
        <fullName evidence="2">Uncharacterized protein</fullName>
    </submittedName>
</protein>
<gene>
    <name evidence="2" type="primary">Necator_chrX.g26328</name>
    <name evidence="2" type="ORF">RB195_026162</name>
</gene>
<reference evidence="2 3" key="1">
    <citation type="submission" date="2023-08" db="EMBL/GenBank/DDBJ databases">
        <title>A Necator americanus chromosomal reference genome.</title>
        <authorList>
            <person name="Ilik V."/>
            <person name="Petrzelkova K.J."/>
            <person name="Pardy F."/>
            <person name="Fuh T."/>
            <person name="Niatou-Singa F.S."/>
            <person name="Gouil Q."/>
            <person name="Baker L."/>
            <person name="Ritchie M.E."/>
            <person name="Jex A.R."/>
            <person name="Gazzola D."/>
            <person name="Li H."/>
            <person name="Toshio Fujiwara R."/>
            <person name="Zhan B."/>
            <person name="Aroian R.V."/>
            <person name="Pafco B."/>
            <person name="Schwarz E.M."/>
        </authorList>
    </citation>
    <scope>NUCLEOTIDE SEQUENCE [LARGE SCALE GENOMIC DNA]</scope>
    <source>
        <strain evidence="2 3">Aroian</strain>
        <tissue evidence="2">Whole animal</tissue>
    </source>
</reference>
<keyword evidence="1" id="KW-0812">Transmembrane</keyword>
<name>A0ABR1EVX2_NECAM</name>
<keyword evidence="1" id="KW-1133">Transmembrane helix</keyword>